<dbReference type="CDD" id="cd07480">
    <property type="entry name" value="Peptidases_S8_12"/>
    <property type="match status" value="1"/>
</dbReference>
<name>A0A2W5N8S9_RHOSU</name>
<evidence type="ECO:0000256" key="3">
    <source>
        <dbReference type="ARBA" id="ARBA00022801"/>
    </source>
</evidence>
<accession>A0A2W5N8S9</accession>
<feature type="active site" description="Charge relay system" evidence="5 6">
    <location>
        <position position="151"/>
    </location>
</feature>
<dbReference type="InterPro" id="IPR023828">
    <property type="entry name" value="Peptidase_S8_Ser-AS"/>
</dbReference>
<dbReference type="AlphaFoldDB" id="A0A2W5N8S9"/>
<feature type="domain" description="Peptidase S8/S53" evidence="8">
    <location>
        <begin position="142"/>
        <end position="401"/>
    </location>
</feature>
<dbReference type="InterPro" id="IPR015500">
    <property type="entry name" value="Peptidase_S8_subtilisin-rel"/>
</dbReference>
<evidence type="ECO:0000256" key="5">
    <source>
        <dbReference type="PIRSR" id="PIRSR615500-1"/>
    </source>
</evidence>
<evidence type="ECO:0000256" key="4">
    <source>
        <dbReference type="ARBA" id="ARBA00022825"/>
    </source>
</evidence>
<sequence length="413" mass="43032">MTDIRTPPFLDFDRPRPTGNVLVTLRELSQDDQLRALERGARRAGLAGTTARLLDSGEIGALDTSRLAEPVLLRDYGIGLVPRAQESEYGATQVATLLREDENVLAARPEFYMFPIQTPVTDTPERTWGVAATGADRSRFTGAGIRIAILDTGIDLDHPDFQGRAITTRSFVPGETVADGQGHGTHCAGTAAGPLARGDRPRYGVAPEAELFVGKVLSDAGSGTEIDILAGMAWAVEMGCEVISMSLGRSVRVGEEPTIEYERIARRALEAGSLIVAAAGNDSSREFGMIAPVGEPANSPSILAVAAVDGLGAVARFSCGGINPDGGEVDLAGPGVDVLSSVPRPRLYRALSGTSMACPHVAGLAALWAQSDPALRGRALWRALVENAAPLEAPARDVGAGLAMAPGLGPALA</sequence>
<evidence type="ECO:0000256" key="7">
    <source>
        <dbReference type="RuleBase" id="RU003355"/>
    </source>
</evidence>
<dbReference type="Proteomes" id="UP000249185">
    <property type="component" value="Unassembled WGS sequence"/>
</dbReference>
<dbReference type="PANTHER" id="PTHR43806:SF11">
    <property type="entry name" value="CEREVISIN-RELATED"/>
    <property type="match status" value="1"/>
</dbReference>
<dbReference type="InterPro" id="IPR023827">
    <property type="entry name" value="Peptidase_S8_Asp-AS"/>
</dbReference>
<dbReference type="InterPro" id="IPR022398">
    <property type="entry name" value="Peptidase_S8_His-AS"/>
</dbReference>
<dbReference type="PROSITE" id="PS51892">
    <property type="entry name" value="SUBTILASE"/>
    <property type="match status" value="1"/>
</dbReference>
<organism evidence="9 10">
    <name type="scientific">Rhodovulum sulfidophilum</name>
    <name type="common">Rhodobacter sulfidophilus</name>
    <dbReference type="NCBI Taxonomy" id="35806"/>
    <lineage>
        <taxon>Bacteria</taxon>
        <taxon>Pseudomonadati</taxon>
        <taxon>Pseudomonadota</taxon>
        <taxon>Alphaproteobacteria</taxon>
        <taxon>Rhodobacterales</taxon>
        <taxon>Paracoccaceae</taxon>
        <taxon>Rhodovulum</taxon>
    </lineage>
</organism>
<dbReference type="Gene3D" id="3.40.50.200">
    <property type="entry name" value="Peptidase S8/S53 domain"/>
    <property type="match status" value="1"/>
</dbReference>
<dbReference type="GO" id="GO:0006508">
    <property type="term" value="P:proteolysis"/>
    <property type="evidence" value="ECO:0007669"/>
    <property type="project" value="UniProtKB-KW"/>
</dbReference>
<dbReference type="PROSITE" id="PS00136">
    <property type="entry name" value="SUBTILASE_ASP"/>
    <property type="match status" value="1"/>
</dbReference>
<dbReference type="Pfam" id="PF00082">
    <property type="entry name" value="Peptidase_S8"/>
    <property type="match status" value="1"/>
</dbReference>
<comment type="similarity">
    <text evidence="1 6 7">Belongs to the peptidase S8 family.</text>
</comment>
<dbReference type="PRINTS" id="PR00723">
    <property type="entry name" value="SUBTILISIN"/>
</dbReference>
<keyword evidence="2 6" id="KW-0645">Protease</keyword>
<dbReference type="SUPFAM" id="SSF52743">
    <property type="entry name" value="Subtilisin-like"/>
    <property type="match status" value="1"/>
</dbReference>
<keyword evidence="3 6" id="KW-0378">Hydrolase</keyword>
<dbReference type="EMBL" id="QFPW01000006">
    <property type="protein sequence ID" value="PZQ49872.1"/>
    <property type="molecule type" value="Genomic_DNA"/>
</dbReference>
<dbReference type="InterPro" id="IPR000209">
    <property type="entry name" value="Peptidase_S8/S53_dom"/>
</dbReference>
<reference evidence="9 10" key="1">
    <citation type="submission" date="2017-08" db="EMBL/GenBank/DDBJ databases">
        <title>Infants hospitalized years apart are colonized by the same room-sourced microbial strains.</title>
        <authorList>
            <person name="Brooks B."/>
            <person name="Olm M.R."/>
            <person name="Firek B.A."/>
            <person name="Baker R."/>
            <person name="Thomas B.C."/>
            <person name="Morowitz M.J."/>
            <person name="Banfield J.F."/>
        </authorList>
    </citation>
    <scope>NUCLEOTIDE SEQUENCE [LARGE SCALE GENOMIC DNA]</scope>
    <source>
        <strain evidence="9">S2_005_002_R2_34</strain>
    </source>
</reference>
<dbReference type="InterPro" id="IPR036852">
    <property type="entry name" value="Peptidase_S8/S53_dom_sf"/>
</dbReference>
<proteinExistence type="inferred from homology"/>
<dbReference type="InterPro" id="IPR050131">
    <property type="entry name" value="Peptidase_S8_subtilisin-like"/>
</dbReference>
<evidence type="ECO:0000256" key="2">
    <source>
        <dbReference type="ARBA" id="ARBA00022670"/>
    </source>
</evidence>
<evidence type="ECO:0000313" key="10">
    <source>
        <dbReference type="Proteomes" id="UP000249185"/>
    </source>
</evidence>
<evidence type="ECO:0000259" key="8">
    <source>
        <dbReference type="Pfam" id="PF00082"/>
    </source>
</evidence>
<evidence type="ECO:0000313" key="9">
    <source>
        <dbReference type="EMBL" id="PZQ49872.1"/>
    </source>
</evidence>
<evidence type="ECO:0000256" key="6">
    <source>
        <dbReference type="PROSITE-ProRule" id="PRU01240"/>
    </source>
</evidence>
<protein>
    <submittedName>
        <fullName evidence="9">Protease</fullName>
    </submittedName>
</protein>
<keyword evidence="4 6" id="KW-0720">Serine protease</keyword>
<dbReference type="PROSITE" id="PS00137">
    <property type="entry name" value="SUBTILASE_HIS"/>
    <property type="match status" value="1"/>
</dbReference>
<comment type="caution">
    <text evidence="9">The sequence shown here is derived from an EMBL/GenBank/DDBJ whole genome shotgun (WGS) entry which is preliminary data.</text>
</comment>
<dbReference type="GO" id="GO:0004252">
    <property type="term" value="F:serine-type endopeptidase activity"/>
    <property type="evidence" value="ECO:0007669"/>
    <property type="project" value="UniProtKB-UniRule"/>
</dbReference>
<gene>
    <name evidence="9" type="ORF">DI556_10480</name>
</gene>
<dbReference type="PROSITE" id="PS00138">
    <property type="entry name" value="SUBTILASE_SER"/>
    <property type="match status" value="1"/>
</dbReference>
<evidence type="ECO:0000256" key="1">
    <source>
        <dbReference type="ARBA" id="ARBA00011073"/>
    </source>
</evidence>
<feature type="active site" description="Charge relay system" evidence="5 6">
    <location>
        <position position="355"/>
    </location>
</feature>
<feature type="active site" description="Charge relay system" evidence="5 6">
    <location>
        <position position="183"/>
    </location>
</feature>
<dbReference type="PANTHER" id="PTHR43806">
    <property type="entry name" value="PEPTIDASE S8"/>
    <property type="match status" value="1"/>
</dbReference>